<evidence type="ECO:0000313" key="3">
    <source>
        <dbReference type="Proteomes" id="UP000799441"/>
    </source>
</evidence>
<dbReference type="GO" id="GO:0005737">
    <property type="term" value="C:cytoplasm"/>
    <property type="evidence" value="ECO:0007669"/>
    <property type="project" value="TreeGrafter"/>
</dbReference>
<dbReference type="PANTHER" id="PTHR48079:SF8">
    <property type="entry name" value="NAD(P)-BINDING DOMAIN-CONTAINING PROTEIN"/>
    <property type="match status" value="1"/>
</dbReference>
<dbReference type="EMBL" id="MU003854">
    <property type="protein sequence ID" value="KAF2717027.1"/>
    <property type="molecule type" value="Genomic_DNA"/>
</dbReference>
<evidence type="ECO:0000313" key="2">
    <source>
        <dbReference type="EMBL" id="KAF2717027.1"/>
    </source>
</evidence>
<organism evidence="2 3">
    <name type="scientific">Polychaeton citri CBS 116435</name>
    <dbReference type="NCBI Taxonomy" id="1314669"/>
    <lineage>
        <taxon>Eukaryota</taxon>
        <taxon>Fungi</taxon>
        <taxon>Dikarya</taxon>
        <taxon>Ascomycota</taxon>
        <taxon>Pezizomycotina</taxon>
        <taxon>Dothideomycetes</taxon>
        <taxon>Dothideomycetidae</taxon>
        <taxon>Capnodiales</taxon>
        <taxon>Capnodiaceae</taxon>
        <taxon>Polychaeton</taxon>
    </lineage>
</organism>
<proteinExistence type="predicted"/>
<dbReference type="InterPro" id="IPR001509">
    <property type="entry name" value="Epimerase_deHydtase"/>
</dbReference>
<dbReference type="AlphaFoldDB" id="A0A9P4UIM5"/>
<sequence length="340" mass="36381">MRVFITGATGYIGGQILHTLTLQHPSAAVYALVRDATKGEFLKKKYAQVTLVIGDLDASDLIKDEASRADVVINAANNKHIASVESVAAGFQASSRNKPGYLLQISGASVLSAKDITDKTFGEPSKKQYNDLEGSKEVLDLIANTSSRALDRAVLELNRKHSGKVNTALIFAPLIYGQGQGAGHTESVQLPSLCKFAIEKKRSYYVGKGEATWGNVHIADVGNLFASLADAAVNGKDTNKLWNDDGLYFTQTDELSWKSIAEKLADASQQKGVAAPTASLSTSEIEDIFPAGSILLGTNARGRSDRGAELLGFKATQHSLADEIPLTFLRILNANQTSKI</sequence>
<dbReference type="Proteomes" id="UP000799441">
    <property type="component" value="Unassembled WGS sequence"/>
</dbReference>
<dbReference type="OrthoDB" id="2130169at2759"/>
<protein>
    <submittedName>
        <fullName evidence="2">NAD(P)-binding protein</fullName>
    </submittedName>
</protein>
<dbReference type="InterPro" id="IPR036291">
    <property type="entry name" value="NAD(P)-bd_dom_sf"/>
</dbReference>
<name>A0A9P4UIM5_9PEZI</name>
<reference evidence="2" key="1">
    <citation type="journal article" date="2020" name="Stud. Mycol.">
        <title>101 Dothideomycetes genomes: a test case for predicting lifestyles and emergence of pathogens.</title>
        <authorList>
            <person name="Haridas S."/>
            <person name="Albert R."/>
            <person name="Binder M."/>
            <person name="Bloem J."/>
            <person name="Labutti K."/>
            <person name="Salamov A."/>
            <person name="Andreopoulos B."/>
            <person name="Baker S."/>
            <person name="Barry K."/>
            <person name="Bills G."/>
            <person name="Bluhm B."/>
            <person name="Cannon C."/>
            <person name="Castanera R."/>
            <person name="Culley D."/>
            <person name="Daum C."/>
            <person name="Ezra D."/>
            <person name="Gonzalez J."/>
            <person name="Henrissat B."/>
            <person name="Kuo A."/>
            <person name="Liang C."/>
            <person name="Lipzen A."/>
            <person name="Lutzoni F."/>
            <person name="Magnuson J."/>
            <person name="Mondo S."/>
            <person name="Nolan M."/>
            <person name="Ohm R."/>
            <person name="Pangilinan J."/>
            <person name="Park H.-J."/>
            <person name="Ramirez L."/>
            <person name="Alfaro M."/>
            <person name="Sun H."/>
            <person name="Tritt A."/>
            <person name="Yoshinaga Y."/>
            <person name="Zwiers L.-H."/>
            <person name="Turgeon B."/>
            <person name="Goodwin S."/>
            <person name="Spatafora J."/>
            <person name="Crous P."/>
            <person name="Grigoriev I."/>
        </authorList>
    </citation>
    <scope>NUCLEOTIDE SEQUENCE</scope>
    <source>
        <strain evidence="2">CBS 116435</strain>
    </source>
</reference>
<dbReference type="Gene3D" id="3.40.50.720">
    <property type="entry name" value="NAD(P)-binding Rossmann-like Domain"/>
    <property type="match status" value="1"/>
</dbReference>
<feature type="domain" description="NAD-dependent epimerase/dehydratase" evidence="1">
    <location>
        <begin position="3"/>
        <end position="236"/>
    </location>
</feature>
<keyword evidence="3" id="KW-1185">Reference proteome</keyword>
<gene>
    <name evidence="2" type="ORF">K431DRAFT_316089</name>
</gene>
<dbReference type="PANTHER" id="PTHR48079">
    <property type="entry name" value="PROTEIN YEEZ"/>
    <property type="match status" value="1"/>
</dbReference>
<dbReference type="Pfam" id="PF01370">
    <property type="entry name" value="Epimerase"/>
    <property type="match status" value="1"/>
</dbReference>
<evidence type="ECO:0000259" key="1">
    <source>
        <dbReference type="Pfam" id="PF01370"/>
    </source>
</evidence>
<accession>A0A9P4UIM5</accession>
<dbReference type="InterPro" id="IPR051783">
    <property type="entry name" value="NAD(P)-dependent_oxidoreduct"/>
</dbReference>
<dbReference type="SUPFAM" id="SSF51735">
    <property type="entry name" value="NAD(P)-binding Rossmann-fold domains"/>
    <property type="match status" value="1"/>
</dbReference>
<comment type="caution">
    <text evidence="2">The sequence shown here is derived from an EMBL/GenBank/DDBJ whole genome shotgun (WGS) entry which is preliminary data.</text>
</comment>
<dbReference type="GO" id="GO:0004029">
    <property type="term" value="F:aldehyde dehydrogenase (NAD+) activity"/>
    <property type="evidence" value="ECO:0007669"/>
    <property type="project" value="TreeGrafter"/>
</dbReference>